<comment type="cofactor">
    <cofactor evidence="2">
        <name>K(+)</name>
        <dbReference type="ChEBI" id="CHEBI:29103"/>
    </cofactor>
</comment>
<evidence type="ECO:0000256" key="5">
    <source>
        <dbReference type="ARBA" id="ARBA00011738"/>
    </source>
</evidence>
<dbReference type="PANTHER" id="PTHR34265:SF1">
    <property type="entry name" value="TYPE III PANTOTHENATE KINASE"/>
    <property type="match status" value="1"/>
</dbReference>
<evidence type="ECO:0000256" key="9">
    <source>
        <dbReference type="ARBA" id="ARBA00022741"/>
    </source>
</evidence>
<dbReference type="Pfam" id="PF03309">
    <property type="entry name" value="Pan_kinase"/>
    <property type="match status" value="1"/>
</dbReference>
<comment type="subunit">
    <text evidence="5 16">Homodimer.</text>
</comment>
<evidence type="ECO:0000313" key="18">
    <source>
        <dbReference type="Proteomes" id="UP000320386"/>
    </source>
</evidence>
<dbReference type="HAMAP" id="MF_01274">
    <property type="entry name" value="Pantothen_kinase_3"/>
    <property type="match status" value="1"/>
</dbReference>
<accession>A0A518BY78</accession>
<evidence type="ECO:0000256" key="13">
    <source>
        <dbReference type="ARBA" id="ARBA00022993"/>
    </source>
</evidence>
<dbReference type="SUPFAM" id="SSF53067">
    <property type="entry name" value="Actin-like ATPase domain"/>
    <property type="match status" value="2"/>
</dbReference>
<evidence type="ECO:0000256" key="2">
    <source>
        <dbReference type="ARBA" id="ARBA00001958"/>
    </source>
</evidence>
<dbReference type="GO" id="GO:0004594">
    <property type="term" value="F:pantothenate kinase activity"/>
    <property type="evidence" value="ECO:0007669"/>
    <property type="project" value="UniProtKB-UniRule"/>
</dbReference>
<evidence type="ECO:0000256" key="11">
    <source>
        <dbReference type="ARBA" id="ARBA00022840"/>
    </source>
</evidence>
<keyword evidence="7 16" id="KW-0963">Cytoplasm</keyword>
<organism evidence="17 18">
    <name type="scientific">Mucisphaera calidilacus</name>
    <dbReference type="NCBI Taxonomy" id="2527982"/>
    <lineage>
        <taxon>Bacteria</taxon>
        <taxon>Pseudomonadati</taxon>
        <taxon>Planctomycetota</taxon>
        <taxon>Phycisphaerae</taxon>
        <taxon>Phycisphaerales</taxon>
        <taxon>Phycisphaeraceae</taxon>
        <taxon>Mucisphaera</taxon>
    </lineage>
</organism>
<dbReference type="CDD" id="cd24015">
    <property type="entry name" value="ASKHA_NBD_PanK-III"/>
    <property type="match status" value="1"/>
</dbReference>
<evidence type="ECO:0000256" key="12">
    <source>
        <dbReference type="ARBA" id="ARBA00022958"/>
    </source>
</evidence>
<dbReference type="Gene3D" id="3.30.420.40">
    <property type="match status" value="2"/>
</dbReference>
<feature type="active site" description="Proton acceptor" evidence="16">
    <location>
        <position position="107"/>
    </location>
</feature>
<evidence type="ECO:0000256" key="4">
    <source>
        <dbReference type="ARBA" id="ARBA00005225"/>
    </source>
</evidence>
<protein>
    <recommendedName>
        <fullName evidence="15 16">Type III pantothenate kinase</fullName>
        <ecNumber evidence="6 16">2.7.1.33</ecNumber>
    </recommendedName>
    <alternativeName>
        <fullName evidence="16">PanK-III</fullName>
    </alternativeName>
    <alternativeName>
        <fullName evidence="16">Pantothenic acid kinase</fullName>
    </alternativeName>
</protein>
<comment type="cofactor">
    <cofactor evidence="16">
        <name>NH4(+)</name>
        <dbReference type="ChEBI" id="CHEBI:28938"/>
    </cofactor>
    <cofactor evidence="16">
        <name>K(+)</name>
        <dbReference type="ChEBI" id="CHEBI:29103"/>
    </cofactor>
    <text evidence="16">A monovalent cation. Ammonium or potassium.</text>
</comment>
<keyword evidence="9 16" id="KW-0547">Nucleotide-binding</keyword>
<keyword evidence="8 16" id="KW-0808">Transferase</keyword>
<keyword evidence="13 16" id="KW-0173">Coenzyme A biosynthesis</keyword>
<comment type="catalytic activity">
    <reaction evidence="1 16">
        <text>(R)-pantothenate + ATP = (R)-4'-phosphopantothenate + ADP + H(+)</text>
        <dbReference type="Rhea" id="RHEA:16373"/>
        <dbReference type="ChEBI" id="CHEBI:10986"/>
        <dbReference type="ChEBI" id="CHEBI:15378"/>
        <dbReference type="ChEBI" id="CHEBI:29032"/>
        <dbReference type="ChEBI" id="CHEBI:30616"/>
        <dbReference type="ChEBI" id="CHEBI:456216"/>
        <dbReference type="EC" id="2.7.1.33"/>
    </reaction>
</comment>
<dbReference type="AlphaFoldDB" id="A0A518BY78"/>
<feature type="binding site" evidence="16">
    <location>
        <begin position="105"/>
        <end position="108"/>
    </location>
    <ligand>
        <name>substrate</name>
    </ligand>
</feature>
<evidence type="ECO:0000256" key="14">
    <source>
        <dbReference type="ARBA" id="ARBA00038036"/>
    </source>
</evidence>
<keyword evidence="11 16" id="KW-0067">ATP-binding</keyword>
<dbReference type="GO" id="GO:0046872">
    <property type="term" value="F:metal ion binding"/>
    <property type="evidence" value="ECO:0007669"/>
    <property type="project" value="UniProtKB-KW"/>
</dbReference>
<name>A0A518BY78_9BACT</name>
<keyword evidence="12 16" id="KW-0630">Potassium</keyword>
<feature type="binding site" evidence="16">
    <location>
        <begin position="10"/>
        <end position="17"/>
    </location>
    <ligand>
        <name>ATP</name>
        <dbReference type="ChEBI" id="CHEBI:30616"/>
    </ligand>
</feature>
<comment type="pathway">
    <text evidence="4 16">Cofactor biosynthesis; coenzyme A biosynthesis; CoA from (R)-pantothenate: step 1/5.</text>
</comment>
<gene>
    <name evidence="16 17" type="primary">coaX</name>
    <name evidence="17" type="ORF">Pan265_17920</name>
</gene>
<feature type="binding site" evidence="16">
    <location>
        <position position="182"/>
    </location>
    <ligand>
        <name>substrate</name>
    </ligand>
</feature>
<evidence type="ECO:0000256" key="10">
    <source>
        <dbReference type="ARBA" id="ARBA00022777"/>
    </source>
</evidence>
<keyword evidence="18" id="KW-1185">Reference proteome</keyword>
<dbReference type="InterPro" id="IPR004619">
    <property type="entry name" value="Type_III_PanK"/>
</dbReference>
<feature type="binding site" evidence="16">
    <location>
        <position position="130"/>
    </location>
    <ligand>
        <name>ATP</name>
        <dbReference type="ChEBI" id="CHEBI:30616"/>
    </ligand>
</feature>
<dbReference type="NCBIfam" id="TIGR00671">
    <property type="entry name" value="baf"/>
    <property type="match status" value="1"/>
</dbReference>
<dbReference type="UniPathway" id="UPA00241">
    <property type="reaction ID" value="UER00352"/>
</dbReference>
<dbReference type="InterPro" id="IPR043129">
    <property type="entry name" value="ATPase_NBD"/>
</dbReference>
<evidence type="ECO:0000256" key="6">
    <source>
        <dbReference type="ARBA" id="ARBA00012102"/>
    </source>
</evidence>
<evidence type="ECO:0000256" key="15">
    <source>
        <dbReference type="ARBA" id="ARBA00040883"/>
    </source>
</evidence>
<evidence type="ECO:0000256" key="7">
    <source>
        <dbReference type="ARBA" id="ARBA00022490"/>
    </source>
</evidence>
<feature type="binding site" evidence="16">
    <location>
        <position position="127"/>
    </location>
    <ligand>
        <name>K(+)</name>
        <dbReference type="ChEBI" id="CHEBI:29103"/>
    </ligand>
</feature>
<proteinExistence type="inferred from homology"/>
<comment type="subcellular location">
    <subcellularLocation>
        <location evidence="3 16">Cytoplasm</location>
    </subcellularLocation>
</comment>
<keyword evidence="16" id="KW-0479">Metal-binding</keyword>
<dbReference type="PANTHER" id="PTHR34265">
    <property type="entry name" value="TYPE III PANTOTHENATE KINASE"/>
    <property type="match status" value="1"/>
</dbReference>
<dbReference type="GO" id="GO:0015937">
    <property type="term" value="P:coenzyme A biosynthetic process"/>
    <property type="evidence" value="ECO:0007669"/>
    <property type="project" value="UniProtKB-UniRule"/>
</dbReference>
<dbReference type="GO" id="GO:0005737">
    <property type="term" value="C:cytoplasm"/>
    <property type="evidence" value="ECO:0007669"/>
    <property type="project" value="UniProtKB-SubCell"/>
</dbReference>
<dbReference type="EMBL" id="CP036280">
    <property type="protein sequence ID" value="QDU71933.1"/>
    <property type="molecule type" value="Genomic_DNA"/>
</dbReference>
<keyword evidence="10 16" id="KW-0418">Kinase</keyword>
<evidence type="ECO:0000256" key="16">
    <source>
        <dbReference type="HAMAP-Rule" id="MF_01274"/>
    </source>
</evidence>
<evidence type="ECO:0000313" key="17">
    <source>
        <dbReference type="EMBL" id="QDU71933.1"/>
    </source>
</evidence>
<dbReference type="EC" id="2.7.1.33" evidence="6 16"/>
<dbReference type="Proteomes" id="UP000320386">
    <property type="component" value="Chromosome"/>
</dbReference>
<sequence>MTRANLLAVSVGNTRTRVGAYVDGKLVESATFINERHTRVMDSVKDAARPLRDHAEAPVVMSSVNPAVSSQMETELQGLGRPLYRVERDLPIPIGRQLDPEALVGEDRLLNAAGAFDVLKQAAVIVDAGTAMTVDLVDGAGTFHGGAILPGAQLMLDSLTQRTALLPEVELSRPTETVGHSTVEAMLSGVYYGQRGAVRELVERFADAAGQYPLVVATGGDADLLFREWDLVDRIVPDLTLMGLEVTLRVALERGREES</sequence>
<dbReference type="KEGG" id="mcad:Pan265_17920"/>
<reference evidence="17 18" key="1">
    <citation type="submission" date="2019-02" db="EMBL/GenBank/DDBJ databases">
        <title>Deep-cultivation of Planctomycetes and their phenomic and genomic characterization uncovers novel biology.</title>
        <authorList>
            <person name="Wiegand S."/>
            <person name="Jogler M."/>
            <person name="Boedeker C."/>
            <person name="Pinto D."/>
            <person name="Vollmers J."/>
            <person name="Rivas-Marin E."/>
            <person name="Kohn T."/>
            <person name="Peeters S.H."/>
            <person name="Heuer A."/>
            <person name="Rast P."/>
            <person name="Oberbeckmann S."/>
            <person name="Bunk B."/>
            <person name="Jeske O."/>
            <person name="Meyerdierks A."/>
            <person name="Storesund J.E."/>
            <person name="Kallscheuer N."/>
            <person name="Luecker S."/>
            <person name="Lage O.M."/>
            <person name="Pohl T."/>
            <person name="Merkel B.J."/>
            <person name="Hornburger P."/>
            <person name="Mueller R.-W."/>
            <person name="Bruemmer F."/>
            <person name="Labrenz M."/>
            <person name="Spormann A.M."/>
            <person name="Op den Camp H."/>
            <person name="Overmann J."/>
            <person name="Amann R."/>
            <person name="Jetten M.S.M."/>
            <person name="Mascher T."/>
            <person name="Medema M.H."/>
            <person name="Devos D.P."/>
            <person name="Kaster A.-K."/>
            <person name="Ovreas L."/>
            <person name="Rohde M."/>
            <person name="Galperin M.Y."/>
            <person name="Jogler C."/>
        </authorList>
    </citation>
    <scope>NUCLEOTIDE SEQUENCE [LARGE SCALE GENOMIC DNA]</scope>
    <source>
        <strain evidence="17 18">Pan265</strain>
    </source>
</reference>
<evidence type="ECO:0000256" key="8">
    <source>
        <dbReference type="ARBA" id="ARBA00022679"/>
    </source>
</evidence>
<evidence type="ECO:0000256" key="1">
    <source>
        <dbReference type="ARBA" id="ARBA00001206"/>
    </source>
</evidence>
<dbReference type="GO" id="GO:0005524">
    <property type="term" value="F:ATP binding"/>
    <property type="evidence" value="ECO:0007669"/>
    <property type="project" value="UniProtKB-UniRule"/>
</dbReference>
<evidence type="ECO:0000256" key="3">
    <source>
        <dbReference type="ARBA" id="ARBA00004496"/>
    </source>
</evidence>
<comment type="function">
    <text evidence="16">Catalyzes the phosphorylation of pantothenate (Pan), the first step in CoA biosynthesis.</text>
</comment>
<comment type="caution">
    <text evidence="16">Lacks conserved residue(s) required for the propagation of feature annotation.</text>
</comment>
<comment type="similarity">
    <text evidence="14 16">Belongs to the type III pantothenate kinase family.</text>
</comment>
<dbReference type="RefSeq" id="WP_236254293.1">
    <property type="nucleotide sequence ID" value="NZ_CP036280.1"/>
</dbReference>